<comment type="subcellular location">
    <subcellularLocation>
        <location evidence="3">Cytoplasm</location>
    </subcellularLocation>
    <subcellularLocation>
        <location evidence="2">Nucleus</location>
    </subcellularLocation>
</comment>
<dbReference type="InterPro" id="IPR000243">
    <property type="entry name" value="Pept_T1A_subB"/>
</dbReference>
<keyword evidence="6" id="KW-0645">Protease</keyword>
<dbReference type="CDD" id="cd03761">
    <property type="entry name" value="proteasome_beta_type_5"/>
    <property type="match status" value="1"/>
</dbReference>
<feature type="active site" description="Nucleophile" evidence="13">
    <location>
        <position position="71"/>
    </location>
</feature>
<dbReference type="EC" id="3.4.25.1" evidence="4"/>
<evidence type="ECO:0000313" key="16">
    <source>
        <dbReference type="Proteomes" id="UP000054845"/>
    </source>
</evidence>
<keyword evidence="16" id="KW-1185">Reference proteome</keyword>
<evidence type="ECO:0000256" key="5">
    <source>
        <dbReference type="ARBA" id="ARBA00022490"/>
    </source>
</evidence>
<evidence type="ECO:0000256" key="6">
    <source>
        <dbReference type="ARBA" id="ARBA00022670"/>
    </source>
</evidence>
<evidence type="ECO:0000256" key="12">
    <source>
        <dbReference type="ARBA" id="ARBA00026071"/>
    </source>
</evidence>
<dbReference type="Pfam" id="PF00227">
    <property type="entry name" value="Proteasome"/>
    <property type="match status" value="1"/>
</dbReference>
<dbReference type="GO" id="GO:0005634">
    <property type="term" value="C:nucleus"/>
    <property type="evidence" value="ECO:0007669"/>
    <property type="project" value="UniProtKB-SubCell"/>
</dbReference>
<evidence type="ECO:0000256" key="1">
    <source>
        <dbReference type="ARBA" id="ARBA00001198"/>
    </source>
</evidence>
<keyword evidence="11" id="KW-0539">Nucleus</keyword>
<dbReference type="Gene3D" id="3.60.20.10">
    <property type="entry name" value="Glutamine Phosphoribosylpyrophosphate, subunit 1, domain 1"/>
    <property type="match status" value="1"/>
</dbReference>
<organism evidence="15 16">
    <name type="scientific">Ceraceosorus bombacis</name>
    <dbReference type="NCBI Taxonomy" id="401625"/>
    <lineage>
        <taxon>Eukaryota</taxon>
        <taxon>Fungi</taxon>
        <taxon>Dikarya</taxon>
        <taxon>Basidiomycota</taxon>
        <taxon>Ustilaginomycotina</taxon>
        <taxon>Exobasidiomycetes</taxon>
        <taxon>Ceraceosorales</taxon>
        <taxon>Ceraceosoraceae</taxon>
        <taxon>Ceraceosorus</taxon>
    </lineage>
</organism>
<dbReference type="InterPro" id="IPR001353">
    <property type="entry name" value="Proteasome_sua/b"/>
</dbReference>
<dbReference type="SUPFAM" id="SSF56235">
    <property type="entry name" value="N-terminal nucleophile aminohydrolases (Ntn hydrolases)"/>
    <property type="match status" value="1"/>
</dbReference>
<evidence type="ECO:0000256" key="13">
    <source>
        <dbReference type="PIRSR" id="PIRSR600243-1"/>
    </source>
</evidence>
<evidence type="ECO:0000256" key="14">
    <source>
        <dbReference type="SAM" id="MobiDB-lite"/>
    </source>
</evidence>
<dbReference type="PANTHER" id="PTHR32194">
    <property type="entry name" value="METALLOPROTEASE TLDD"/>
    <property type="match status" value="1"/>
</dbReference>
<keyword evidence="8" id="KW-0378">Hydrolase</keyword>
<dbReference type="PROSITE" id="PS00854">
    <property type="entry name" value="PROTEASOME_BETA_1"/>
    <property type="match status" value="1"/>
</dbReference>
<dbReference type="GO" id="GO:0051603">
    <property type="term" value="P:proteolysis involved in protein catabolic process"/>
    <property type="evidence" value="ECO:0007669"/>
    <property type="project" value="InterPro"/>
</dbReference>
<evidence type="ECO:0000313" key="15">
    <source>
        <dbReference type="EMBL" id="CEH15210.1"/>
    </source>
</evidence>
<dbReference type="InterPro" id="IPR029055">
    <property type="entry name" value="Ntn_hydrolases_N"/>
</dbReference>
<dbReference type="FunFam" id="3.60.20.10:FF:000013">
    <property type="entry name" value="Proteasome subunit beta type-5"/>
    <property type="match status" value="1"/>
</dbReference>
<dbReference type="EMBL" id="CCYA01000258">
    <property type="protein sequence ID" value="CEH15210.1"/>
    <property type="molecule type" value="Genomic_DNA"/>
</dbReference>
<keyword evidence="10" id="KW-0865">Zymogen</keyword>
<dbReference type="GO" id="GO:0004298">
    <property type="term" value="F:threonine-type endopeptidase activity"/>
    <property type="evidence" value="ECO:0007669"/>
    <property type="project" value="UniProtKB-KW"/>
</dbReference>
<dbReference type="PANTHER" id="PTHR32194:SF3">
    <property type="entry name" value="PROTEASOME SUBUNIT BETA"/>
    <property type="match status" value="1"/>
</dbReference>
<accession>A0A0N7LA01</accession>
<proteinExistence type="predicted"/>
<sequence length="328" mass="34978">MEACLSTFSSSHAEAGLALGGGVKDEESYGMGSSGVNSFALPASDPARFLSAYTDVDSTNPQARIKLNHGTTTLAFRFKGGIIVAVDSRATAGSYIASGTVKKVIEINPYLLGTMAGGAADCQYWETYLGIQCRLHELRNKERISVAAASKYLSNLVYGYKGMGLSMGTMICGWDKTGPALFYVDSEGSRLKGDVFSVGSGSTFAYGVLDQLYRWDLEDDEAQELGRRSIYAAAHRDAYSGNSINLYHVRENGWEFIANYDATKLHYDGPGDVPGAPGGGYGWAVRTDGLSSELKPTAEQEQAGDVAGHAGSRATEQPLEAQIRPGQA</sequence>
<keyword evidence="9 15" id="KW-0647">Proteasome</keyword>
<dbReference type="InterPro" id="IPR016050">
    <property type="entry name" value="Proteasome_bsu_CS"/>
</dbReference>
<comment type="subunit">
    <text evidence="12">The 26S proteasome consists of a 20S proteasome core and two 19S regulatory subunits. The 20S proteasome core is composed of 28 subunits that are arranged in four stacked rings, resulting in a barrel-shaped structure. The two end rings are each formed by seven alpha subunits, and the two central rings are each formed by seven beta subunits. The catalytic chamber with the active sites is on the inside of the barrel.</text>
</comment>
<reference evidence="15 16" key="1">
    <citation type="submission" date="2014-09" db="EMBL/GenBank/DDBJ databases">
        <authorList>
            <person name="Magalhaes I.L.F."/>
            <person name="Oliveira U."/>
            <person name="Santos F.R."/>
            <person name="Vidigal T.H.D.A."/>
            <person name="Brescovit A.D."/>
            <person name="Santos A.J."/>
        </authorList>
    </citation>
    <scope>NUCLEOTIDE SEQUENCE [LARGE SCALE GENOMIC DNA]</scope>
</reference>
<dbReference type="GO" id="GO:0019774">
    <property type="term" value="C:proteasome core complex, beta-subunit complex"/>
    <property type="evidence" value="ECO:0007669"/>
    <property type="project" value="UniProtKB-ARBA"/>
</dbReference>
<evidence type="ECO:0000256" key="4">
    <source>
        <dbReference type="ARBA" id="ARBA00012039"/>
    </source>
</evidence>
<dbReference type="GO" id="GO:0005737">
    <property type="term" value="C:cytoplasm"/>
    <property type="evidence" value="ECO:0007669"/>
    <property type="project" value="UniProtKB-SubCell"/>
</dbReference>
<evidence type="ECO:0000256" key="11">
    <source>
        <dbReference type="ARBA" id="ARBA00023242"/>
    </source>
</evidence>
<evidence type="ECO:0000256" key="3">
    <source>
        <dbReference type="ARBA" id="ARBA00004496"/>
    </source>
</evidence>
<feature type="region of interest" description="Disordered" evidence="14">
    <location>
        <begin position="294"/>
        <end position="328"/>
    </location>
</feature>
<dbReference type="AlphaFoldDB" id="A0A0N7LA01"/>
<keyword evidence="7" id="KW-0888">Threonine protease</keyword>
<protein>
    <recommendedName>
        <fullName evidence="4">proteasome endopeptidase complex</fullName>
        <ecNumber evidence="4">3.4.25.1</ecNumber>
    </recommendedName>
</protein>
<evidence type="ECO:0000256" key="7">
    <source>
        <dbReference type="ARBA" id="ARBA00022698"/>
    </source>
</evidence>
<evidence type="ECO:0000256" key="2">
    <source>
        <dbReference type="ARBA" id="ARBA00004123"/>
    </source>
</evidence>
<evidence type="ECO:0000256" key="9">
    <source>
        <dbReference type="ARBA" id="ARBA00022942"/>
    </source>
</evidence>
<dbReference type="STRING" id="401625.A0A0N7LA01"/>
<evidence type="ECO:0000256" key="8">
    <source>
        <dbReference type="ARBA" id="ARBA00022801"/>
    </source>
</evidence>
<evidence type="ECO:0000256" key="10">
    <source>
        <dbReference type="ARBA" id="ARBA00023145"/>
    </source>
</evidence>
<dbReference type="InterPro" id="IPR023333">
    <property type="entry name" value="Proteasome_suB-type"/>
</dbReference>
<dbReference type="PROSITE" id="PS51476">
    <property type="entry name" value="PROTEASOME_BETA_2"/>
    <property type="match status" value="1"/>
</dbReference>
<dbReference type="Proteomes" id="UP000054845">
    <property type="component" value="Unassembled WGS sequence"/>
</dbReference>
<name>A0A0N7LA01_9BASI</name>
<dbReference type="PRINTS" id="PR00141">
    <property type="entry name" value="PROTEASOME"/>
</dbReference>
<dbReference type="OrthoDB" id="37597at2759"/>
<comment type="catalytic activity">
    <reaction evidence="1">
        <text>Cleavage of peptide bonds with very broad specificity.</text>
        <dbReference type="EC" id="3.4.25.1"/>
    </reaction>
</comment>
<keyword evidence="5" id="KW-0963">Cytoplasm</keyword>